<feature type="compositionally biased region" description="Basic residues" evidence="1">
    <location>
        <begin position="568"/>
        <end position="579"/>
    </location>
</feature>
<feature type="compositionally biased region" description="Basic and acidic residues" evidence="1">
    <location>
        <begin position="213"/>
        <end position="228"/>
    </location>
</feature>
<feature type="region of interest" description="Disordered" evidence="1">
    <location>
        <begin position="346"/>
        <end position="389"/>
    </location>
</feature>
<reference evidence="3" key="1">
    <citation type="submission" date="2014-03" db="EMBL/GenBank/DDBJ databases">
        <title>The Genome Sequence of Puccinia striiformis f. sp. tritici PST-78.</title>
        <authorList>
            <consortium name="The Broad Institute Genome Sequencing Platform"/>
            <person name="Cuomo C."/>
            <person name="Hulbert S."/>
            <person name="Chen X."/>
            <person name="Walker B."/>
            <person name="Young S.K."/>
            <person name="Zeng Q."/>
            <person name="Gargeya S."/>
            <person name="Fitzgerald M."/>
            <person name="Haas B."/>
            <person name="Abouelleil A."/>
            <person name="Alvarado L."/>
            <person name="Arachchi H.M."/>
            <person name="Berlin A.M."/>
            <person name="Chapman S.B."/>
            <person name="Goldberg J."/>
            <person name="Griggs A."/>
            <person name="Gujja S."/>
            <person name="Hansen M."/>
            <person name="Howarth C."/>
            <person name="Imamovic A."/>
            <person name="Larimer J."/>
            <person name="McCowan C."/>
            <person name="Montmayeur A."/>
            <person name="Murphy C."/>
            <person name="Neiman D."/>
            <person name="Pearson M."/>
            <person name="Priest M."/>
            <person name="Roberts A."/>
            <person name="Saif S."/>
            <person name="Shea T."/>
            <person name="Sisk P."/>
            <person name="Sykes S."/>
            <person name="Wortman J."/>
            <person name="Nusbaum C."/>
            <person name="Birren B."/>
        </authorList>
    </citation>
    <scope>NUCLEOTIDE SEQUENCE [LARGE SCALE GENOMIC DNA]</scope>
    <source>
        <strain evidence="3">race PST-78</strain>
    </source>
</reference>
<protein>
    <submittedName>
        <fullName evidence="2">Uncharacterized protein</fullName>
    </submittedName>
</protein>
<keyword evidence="3" id="KW-1185">Reference proteome</keyword>
<feature type="compositionally biased region" description="Polar residues" evidence="1">
    <location>
        <begin position="766"/>
        <end position="785"/>
    </location>
</feature>
<feature type="compositionally biased region" description="Polar residues" evidence="1">
    <location>
        <begin position="313"/>
        <end position="326"/>
    </location>
</feature>
<feature type="compositionally biased region" description="Low complexity" evidence="1">
    <location>
        <begin position="288"/>
        <end position="307"/>
    </location>
</feature>
<feature type="compositionally biased region" description="Basic and acidic residues" evidence="1">
    <location>
        <begin position="20"/>
        <end position="35"/>
    </location>
</feature>
<feature type="region of interest" description="Disordered" evidence="1">
    <location>
        <begin position="448"/>
        <end position="525"/>
    </location>
</feature>
<feature type="compositionally biased region" description="Low complexity" evidence="1">
    <location>
        <begin position="351"/>
        <end position="365"/>
    </location>
</feature>
<evidence type="ECO:0000313" key="3">
    <source>
        <dbReference type="Proteomes" id="UP000054564"/>
    </source>
</evidence>
<feature type="compositionally biased region" description="Low complexity" evidence="1">
    <location>
        <begin position="156"/>
        <end position="166"/>
    </location>
</feature>
<feature type="compositionally biased region" description="Polar residues" evidence="1">
    <location>
        <begin position="133"/>
        <end position="148"/>
    </location>
</feature>
<name>A0A0L0VML8_9BASI</name>
<proteinExistence type="predicted"/>
<accession>A0A0L0VML8</accession>
<feature type="compositionally biased region" description="Polar residues" evidence="1">
    <location>
        <begin position="451"/>
        <end position="465"/>
    </location>
</feature>
<feature type="compositionally biased region" description="Polar residues" evidence="1">
    <location>
        <begin position="1478"/>
        <end position="1487"/>
    </location>
</feature>
<feature type="region of interest" description="Disordered" evidence="1">
    <location>
        <begin position="1"/>
        <end position="46"/>
    </location>
</feature>
<feature type="compositionally biased region" description="Acidic residues" evidence="1">
    <location>
        <begin position="9"/>
        <end position="19"/>
    </location>
</feature>
<feature type="compositionally biased region" description="Low complexity" evidence="1">
    <location>
        <begin position="941"/>
        <end position="951"/>
    </location>
</feature>
<feature type="region of interest" description="Disordered" evidence="1">
    <location>
        <begin position="1599"/>
        <end position="1638"/>
    </location>
</feature>
<feature type="compositionally biased region" description="Low complexity" evidence="1">
    <location>
        <begin position="1000"/>
        <end position="1012"/>
    </location>
</feature>
<feature type="region of interest" description="Disordered" evidence="1">
    <location>
        <begin position="1451"/>
        <end position="1487"/>
    </location>
</feature>
<feature type="region of interest" description="Disordered" evidence="1">
    <location>
        <begin position="1555"/>
        <end position="1577"/>
    </location>
</feature>
<dbReference type="EMBL" id="AJIL01000036">
    <property type="protein sequence ID" value="KNF00523.1"/>
    <property type="molecule type" value="Genomic_DNA"/>
</dbReference>
<gene>
    <name evidence="2" type="ORF">PSTG_06215</name>
</gene>
<feature type="compositionally biased region" description="Low complexity" evidence="1">
    <location>
        <begin position="891"/>
        <end position="902"/>
    </location>
</feature>
<feature type="region of interest" description="Disordered" evidence="1">
    <location>
        <begin position="727"/>
        <end position="835"/>
    </location>
</feature>
<feature type="region of interest" description="Disordered" evidence="1">
    <location>
        <begin position="915"/>
        <end position="968"/>
    </location>
</feature>
<feature type="region of interest" description="Disordered" evidence="1">
    <location>
        <begin position="693"/>
        <end position="715"/>
    </location>
</feature>
<feature type="compositionally biased region" description="Basic and acidic residues" evidence="1">
    <location>
        <begin position="1140"/>
        <end position="1158"/>
    </location>
</feature>
<feature type="compositionally biased region" description="Polar residues" evidence="1">
    <location>
        <begin position="1013"/>
        <end position="1022"/>
    </location>
</feature>
<feature type="compositionally biased region" description="Low complexity" evidence="1">
    <location>
        <begin position="174"/>
        <end position="193"/>
    </location>
</feature>
<feature type="region of interest" description="Disordered" evidence="1">
    <location>
        <begin position="984"/>
        <end position="1046"/>
    </location>
</feature>
<feature type="compositionally biased region" description="Polar residues" evidence="1">
    <location>
        <begin position="1364"/>
        <end position="1388"/>
    </location>
</feature>
<feature type="region of interest" description="Disordered" evidence="1">
    <location>
        <begin position="616"/>
        <end position="642"/>
    </location>
</feature>
<feature type="compositionally biased region" description="Polar residues" evidence="1">
    <location>
        <begin position="477"/>
        <end position="498"/>
    </location>
</feature>
<feature type="compositionally biased region" description="Polar residues" evidence="1">
    <location>
        <begin position="693"/>
        <end position="713"/>
    </location>
</feature>
<feature type="region of interest" description="Disordered" evidence="1">
    <location>
        <begin position="60"/>
        <end position="242"/>
    </location>
</feature>
<dbReference type="Proteomes" id="UP000054564">
    <property type="component" value="Unassembled WGS sequence"/>
</dbReference>
<feature type="region of interest" description="Disordered" evidence="1">
    <location>
        <begin position="555"/>
        <end position="603"/>
    </location>
</feature>
<feature type="compositionally biased region" description="Polar residues" evidence="1">
    <location>
        <begin position="510"/>
        <end position="525"/>
    </location>
</feature>
<organism evidence="2 3">
    <name type="scientific">Puccinia striiformis f. sp. tritici PST-78</name>
    <dbReference type="NCBI Taxonomy" id="1165861"/>
    <lineage>
        <taxon>Eukaryota</taxon>
        <taxon>Fungi</taxon>
        <taxon>Dikarya</taxon>
        <taxon>Basidiomycota</taxon>
        <taxon>Pucciniomycotina</taxon>
        <taxon>Pucciniomycetes</taxon>
        <taxon>Pucciniales</taxon>
        <taxon>Pucciniaceae</taxon>
        <taxon>Puccinia</taxon>
    </lineage>
</organism>
<feature type="region of interest" description="Disordered" evidence="1">
    <location>
        <begin position="261"/>
        <end position="326"/>
    </location>
</feature>
<feature type="compositionally biased region" description="Basic and acidic residues" evidence="1">
    <location>
        <begin position="931"/>
        <end position="940"/>
    </location>
</feature>
<feature type="compositionally biased region" description="Polar residues" evidence="1">
    <location>
        <begin position="1295"/>
        <end position="1313"/>
    </location>
</feature>
<comment type="caution">
    <text evidence="2">The sequence shown here is derived from an EMBL/GenBank/DDBJ whole genome shotgun (WGS) entry which is preliminary data.</text>
</comment>
<feature type="compositionally biased region" description="Low complexity" evidence="1">
    <location>
        <begin position="375"/>
        <end position="388"/>
    </location>
</feature>
<dbReference type="OrthoDB" id="2554322at2759"/>
<feature type="region of interest" description="Disordered" evidence="1">
    <location>
        <begin position="881"/>
        <end position="902"/>
    </location>
</feature>
<feature type="region of interest" description="Disordered" evidence="1">
    <location>
        <begin position="1123"/>
        <end position="1158"/>
    </location>
</feature>
<feature type="compositionally biased region" description="Acidic residues" evidence="1">
    <location>
        <begin position="1613"/>
        <end position="1627"/>
    </location>
</feature>
<feature type="compositionally biased region" description="Low complexity" evidence="1">
    <location>
        <begin position="821"/>
        <end position="835"/>
    </location>
</feature>
<feature type="region of interest" description="Disordered" evidence="1">
    <location>
        <begin position="657"/>
        <end position="677"/>
    </location>
</feature>
<evidence type="ECO:0000256" key="1">
    <source>
        <dbReference type="SAM" id="MobiDB-lite"/>
    </source>
</evidence>
<feature type="compositionally biased region" description="Low complexity" evidence="1">
    <location>
        <begin position="1268"/>
        <end position="1294"/>
    </location>
</feature>
<sequence length="1736" mass="190301">MLNLSKFVEEDDGEDDDELELKKNQKRTEWAEGKTRTQPSENWDDDFLFGSVSVSAESLPLPAKQINTHKKPGSTQSIRPAPSRSYHHQSNSSYSRPQQNRQTNTLPPPPPILLPQPSQDSLTPRKTRPSRLEPSSISTHPTRNSHTSAAHLFNTARSSPARYRPPLSRPPASAPSSRGQSVDAVSSQDSVPSISDLSSIGFRSPSSSLSMTDDSRGDCSHSSGDHSARFRGNGSGNLSFNTETEFTEPDIELDWTADDTDHESHLSQTTFHNKSQRAQHQHQQSFIPPSYNSPMSPSSAHLQSSSAHNHHQFYQQSNPTSTSTTDLQHVISNSPKQIAQYPIHRPPAHASSMTSHSTSTSTQTSRSKKTFLNNPPATSPSATSSSSSIGYYQSNCSDVSLDSSTDLYSNHQHVQPNLVLAQDIRHPRQPPMRNSSCSSSSSNNFDYYHSGSESYDPATSGTETDGVSDHFTPEDQLYQSISSPTSSDHNRNTPTVSQRSRKQALYTRPSYANRSPGSSLAGSISTSTLNASETSLDSHIAALCFNNASSNSHGAVAAEDEKSNGKNPSRRRFRKKRLSTQHLNKAVGPFSPAPDSSTTRRSPNLALSHKASAIVPVYPRGGPQSGDLAFAADSDDEDRRQNRPSMIHCQAVPAESIKNHSRTPPRIPLSGSRGLNTRSRSTIIRPHSSMQIRNENKQCLSPPDTTSDESSGSMFKAKRPLSFTALFTRGSTPNTTNVPPINLPPLEMSHPDQLSRSRFGHRHSTSVDSTSCRLGSPPHSRTSNDSILSRVRRLSSRASREKNVSTTSPTRKRFSLVGDTSSRLSLHHSSSASSGSIMATPLKAFKAANEKFANALKSSRRQTSQSDSFISDVTLTALDTSETVRARRTSSRASNSNTSAINNAQISLTRKFSVRSSNKSSVHQPDLCHSPTDHSIDHDFASSSSQSISRFQQKRTLSSKPPKSNPALRARAEANAQLQDYQMKHTPRSPLSHQDIYSESLPSDSDLSPTTSNWGPRSQYTRGVSHPVPNSEPPPTPMSDIEHETHQTSHHLVHIGSMTAPLTRSNSMGELRIPSRITSQQGRLQTELNQVKEFARGIEELKAMRRTYRKMIRATHRSRVDQSFVITDDSDGNSTDSDSELQKDLEPLPDREHQAEEERSIVIKPNQVSPRALDRLYSTIQRIQEEYKEWWTCCNVLIELGEGSTDPRTKFTAEQVREITAYSQGPLQQVLEPAQQPSTTMSSPESEHGSHKHFEILRSMFGPGGEEGTTPPIESNRTLSPSASLSPSSTRTSPEISCSGLSPESLRCQTPPMSRSILDIDSGDKTPMSRAVDPSTEDSLSPRQPETPRPAQRKVHSIHLSYPDPSTSATPPSIDESQIGSNRNSYNGSSIKLDEWSETESSWNENFAVVDTFIPQSAPASSRHIAPSKIDSSLLHHQLSIDNNEIPITTTTKAAHKKRVQTSRYSSYQHHSDRRNPAGSSSASTAINISDNSHIRNKGSHGSRIGISGIKDFLRVLKARVNAEEKWPSRRPSLIVSGGAPSALSVVGGLKRRSVSSTLHTQQQQQKQSKKVLGGGLFPVEAQSTTTKMGTKIQEHLSASGLGPGLAEHVNEINDDADDDDDDDDGRGEESVSSSEEECWDELFGFKDPTTSTLISNNTDSLDLAIPSNQLLIKNPHHHHMGASSATKMIVKKTPVPIGEGRLALSSDRMPQLLSYLNVVKEQCRECVGELKSHTV</sequence>
<feature type="region of interest" description="Disordered" evidence="1">
    <location>
        <begin position="1260"/>
        <end position="1388"/>
    </location>
</feature>
<feature type="compositionally biased region" description="Polar residues" evidence="1">
    <location>
        <begin position="729"/>
        <end position="739"/>
    </location>
</feature>
<evidence type="ECO:0000313" key="2">
    <source>
        <dbReference type="EMBL" id="KNF00523.1"/>
    </source>
</evidence>